<organism evidence="2">
    <name type="scientific">freshwater metagenome</name>
    <dbReference type="NCBI Taxonomy" id="449393"/>
    <lineage>
        <taxon>unclassified sequences</taxon>
        <taxon>metagenomes</taxon>
        <taxon>ecological metagenomes</taxon>
    </lineage>
</organism>
<dbReference type="EMBL" id="CAEZWM010000033">
    <property type="protein sequence ID" value="CAB4651106.1"/>
    <property type="molecule type" value="Genomic_DNA"/>
</dbReference>
<evidence type="ECO:0000259" key="1">
    <source>
        <dbReference type="Pfam" id="PF02036"/>
    </source>
</evidence>
<dbReference type="InterPro" id="IPR003033">
    <property type="entry name" value="SCP2_sterol-bd_dom"/>
</dbReference>
<evidence type="ECO:0000313" key="2">
    <source>
        <dbReference type="EMBL" id="CAB4651106.1"/>
    </source>
</evidence>
<evidence type="ECO:0000313" key="3">
    <source>
        <dbReference type="EMBL" id="CAB5008919.1"/>
    </source>
</evidence>
<name>A0A6J6KP81_9ZZZZ</name>
<gene>
    <name evidence="2" type="ORF">UFOPK2242_00415</name>
    <name evidence="3" type="ORF">UFOPK4071_00610</name>
</gene>
<dbReference type="Pfam" id="PF02036">
    <property type="entry name" value="SCP2"/>
    <property type="match status" value="1"/>
</dbReference>
<dbReference type="Gene3D" id="3.30.1050.10">
    <property type="entry name" value="SCP2 sterol-binding domain"/>
    <property type="match status" value="1"/>
</dbReference>
<reference evidence="2" key="1">
    <citation type="submission" date="2020-05" db="EMBL/GenBank/DDBJ databases">
        <authorList>
            <person name="Chiriac C."/>
            <person name="Salcher M."/>
            <person name="Ghai R."/>
            <person name="Kavagutti S V."/>
        </authorList>
    </citation>
    <scope>NUCLEOTIDE SEQUENCE</scope>
</reference>
<accession>A0A6J6KP81</accession>
<feature type="domain" description="SCP2" evidence="1">
    <location>
        <begin position="31"/>
        <end position="113"/>
    </location>
</feature>
<dbReference type="EMBL" id="CAFBPF010000060">
    <property type="protein sequence ID" value="CAB5008919.1"/>
    <property type="molecule type" value="Genomic_DNA"/>
</dbReference>
<proteinExistence type="predicted"/>
<dbReference type="AlphaFoldDB" id="A0A6J6KP81"/>
<dbReference type="SUPFAM" id="SSF55718">
    <property type="entry name" value="SCP-like"/>
    <property type="match status" value="1"/>
</dbReference>
<sequence length="134" mass="13965">MSKHPFLSDEWFAIVGKLIEDHGADAPAHANMVMNLTVTDTPFGAERHLHMGTADGKGRVGIGHDAAGEITITTDYDTAKQIFVSGDPQAGMQAMMSGKLKIQGDMSKLMSMAQQGGGPAGGPALAEAIQGITE</sequence>
<dbReference type="InterPro" id="IPR036527">
    <property type="entry name" value="SCP2_sterol-bd_dom_sf"/>
</dbReference>
<protein>
    <submittedName>
        <fullName evidence="2">Unannotated protein</fullName>
    </submittedName>
</protein>